<dbReference type="PANTHER" id="PTHR42904">
    <property type="entry name" value="NUDIX HYDROLASE, NUDC SUBFAMILY"/>
    <property type="match status" value="1"/>
</dbReference>
<dbReference type="NCBIfam" id="NF001299">
    <property type="entry name" value="PRK00241.1"/>
    <property type="match status" value="1"/>
</dbReference>
<dbReference type="InterPro" id="IPR020084">
    <property type="entry name" value="NUDIX_hydrolase_CS"/>
</dbReference>
<dbReference type="GO" id="GO:0046872">
    <property type="term" value="F:metal ion binding"/>
    <property type="evidence" value="ECO:0007669"/>
    <property type="project" value="UniProtKB-KW"/>
</dbReference>
<dbReference type="GO" id="GO:0006742">
    <property type="term" value="P:NADP+ catabolic process"/>
    <property type="evidence" value="ECO:0007669"/>
    <property type="project" value="TreeGrafter"/>
</dbReference>
<dbReference type="Gene3D" id="3.90.79.20">
    <property type="match status" value="1"/>
</dbReference>
<dbReference type="KEGG" id="jli:EXU32_11165"/>
<evidence type="ECO:0000256" key="4">
    <source>
        <dbReference type="ARBA" id="ARBA00012381"/>
    </source>
</evidence>
<evidence type="ECO:0000256" key="1">
    <source>
        <dbReference type="ARBA" id="ARBA00001946"/>
    </source>
</evidence>
<evidence type="ECO:0000256" key="9">
    <source>
        <dbReference type="ARBA" id="ARBA00023679"/>
    </source>
</evidence>
<protein>
    <recommendedName>
        <fullName evidence="4">NAD(+) diphosphatase</fullName>
        <ecNumber evidence="4">3.6.1.22</ecNumber>
    </recommendedName>
</protein>
<dbReference type="SUPFAM" id="SSF55811">
    <property type="entry name" value="Nudix"/>
    <property type="match status" value="1"/>
</dbReference>
<name>A0A4P6MV06_9MICO</name>
<evidence type="ECO:0000256" key="5">
    <source>
        <dbReference type="ARBA" id="ARBA00022723"/>
    </source>
</evidence>
<dbReference type="GO" id="GO:0005829">
    <property type="term" value="C:cytosol"/>
    <property type="evidence" value="ECO:0007669"/>
    <property type="project" value="TreeGrafter"/>
</dbReference>
<comment type="cofactor">
    <cofactor evidence="1">
        <name>Mg(2+)</name>
        <dbReference type="ChEBI" id="CHEBI:18420"/>
    </cofactor>
</comment>
<sequence>MDHDPMHDLPMTAPVIDRDGPERDAPRWLETLLADPATRVLELLGDRSPLRPDRSLALRSPTPADADTLLLYLGRHEGIAHVAACRPFPPKGGPSREERLDSAPFASLREVAAELPQAHAALFATALGLANWHVRHPRCPRCGEPTDVVSSGWVRRCPHDGSEHYPRTDPAVIMAVTDDADRLLLARNIGWPEGRFSVLAGFVEPGETIAGAVIREVGEEVGVSVRDVRFVADQPWPFPASLMLGCTARATSTELTCQPDEIAEARWFTREEFRHELAEGYARAAGRLSISARLIEGWLGHRLDELG</sequence>
<reference evidence="12 13" key="1">
    <citation type="submission" date="2019-02" db="EMBL/GenBank/DDBJ databases">
        <title>Genomic data mining of an Antarctic deep-sea actinobacterium, Janibacterlimosus P3-3-X1.</title>
        <authorList>
            <person name="Liao L."/>
            <person name="Chen B."/>
        </authorList>
    </citation>
    <scope>NUCLEOTIDE SEQUENCE [LARGE SCALE GENOMIC DNA]</scope>
    <source>
        <strain evidence="12 13">P3-3-X1</strain>
    </source>
</reference>
<dbReference type="InterPro" id="IPR015797">
    <property type="entry name" value="NUDIX_hydrolase-like_dom_sf"/>
</dbReference>
<dbReference type="Pfam" id="PF00293">
    <property type="entry name" value="NUDIX"/>
    <property type="match status" value="1"/>
</dbReference>
<proteinExistence type="inferred from homology"/>
<dbReference type="Proteomes" id="UP000290408">
    <property type="component" value="Chromosome"/>
</dbReference>
<keyword evidence="7" id="KW-0460">Magnesium</keyword>
<comment type="similarity">
    <text evidence="3">Belongs to the Nudix hydrolase family. NudC subfamily.</text>
</comment>
<evidence type="ECO:0000313" key="12">
    <source>
        <dbReference type="EMBL" id="QBF46756.1"/>
    </source>
</evidence>
<dbReference type="InterPro" id="IPR049734">
    <property type="entry name" value="NudC-like_C"/>
</dbReference>
<evidence type="ECO:0000256" key="7">
    <source>
        <dbReference type="ARBA" id="ARBA00022842"/>
    </source>
</evidence>
<dbReference type="PROSITE" id="PS00893">
    <property type="entry name" value="NUDIX_BOX"/>
    <property type="match status" value="1"/>
</dbReference>
<dbReference type="OrthoDB" id="9791656at2"/>
<dbReference type="EC" id="3.6.1.22" evidence="4"/>
<organism evidence="12 13">
    <name type="scientific">Janibacter limosus</name>
    <dbReference type="NCBI Taxonomy" id="53458"/>
    <lineage>
        <taxon>Bacteria</taxon>
        <taxon>Bacillati</taxon>
        <taxon>Actinomycetota</taxon>
        <taxon>Actinomycetes</taxon>
        <taxon>Micrococcales</taxon>
        <taxon>Intrasporangiaceae</taxon>
        <taxon>Janibacter</taxon>
    </lineage>
</organism>
<dbReference type="PROSITE" id="PS51462">
    <property type="entry name" value="NUDIX"/>
    <property type="match status" value="1"/>
</dbReference>
<dbReference type="STRING" id="1216970.GCA_001570985_00572"/>
<gene>
    <name evidence="12" type="ORF">EXU32_11165</name>
</gene>
<evidence type="ECO:0000256" key="2">
    <source>
        <dbReference type="ARBA" id="ARBA00001947"/>
    </source>
</evidence>
<keyword evidence="6 12" id="KW-0378">Hydrolase</keyword>
<evidence type="ECO:0000259" key="11">
    <source>
        <dbReference type="PROSITE" id="PS51462"/>
    </source>
</evidence>
<dbReference type="Gene3D" id="3.90.79.10">
    <property type="entry name" value="Nucleoside Triphosphate Pyrophosphohydrolase"/>
    <property type="match status" value="1"/>
</dbReference>
<feature type="region of interest" description="Disordered" evidence="10">
    <location>
        <begin position="1"/>
        <end position="22"/>
    </location>
</feature>
<dbReference type="GO" id="GO:0019677">
    <property type="term" value="P:NAD+ catabolic process"/>
    <property type="evidence" value="ECO:0007669"/>
    <property type="project" value="TreeGrafter"/>
</dbReference>
<evidence type="ECO:0000256" key="6">
    <source>
        <dbReference type="ARBA" id="ARBA00022801"/>
    </source>
</evidence>
<dbReference type="PANTHER" id="PTHR42904:SF6">
    <property type="entry name" value="NAD-CAPPED RNA HYDROLASE NUDT12"/>
    <property type="match status" value="1"/>
</dbReference>
<dbReference type="InterPro" id="IPR015376">
    <property type="entry name" value="Znr_NADH_PPase"/>
</dbReference>
<dbReference type="GO" id="GO:0035529">
    <property type="term" value="F:NADH pyrophosphatase activity"/>
    <property type="evidence" value="ECO:0007669"/>
    <property type="project" value="TreeGrafter"/>
</dbReference>
<dbReference type="InterPro" id="IPR015375">
    <property type="entry name" value="NADH_PPase-like_N"/>
</dbReference>
<comment type="catalytic activity">
    <reaction evidence="9">
        <text>a 5'-end NAD(+)-phospho-ribonucleoside in mRNA + H2O = a 5'-end phospho-adenosine-phospho-ribonucleoside in mRNA + beta-nicotinamide D-ribonucleotide + 2 H(+)</text>
        <dbReference type="Rhea" id="RHEA:60876"/>
        <dbReference type="Rhea" id="RHEA-COMP:15698"/>
        <dbReference type="Rhea" id="RHEA-COMP:15719"/>
        <dbReference type="ChEBI" id="CHEBI:14649"/>
        <dbReference type="ChEBI" id="CHEBI:15377"/>
        <dbReference type="ChEBI" id="CHEBI:15378"/>
        <dbReference type="ChEBI" id="CHEBI:144029"/>
        <dbReference type="ChEBI" id="CHEBI:144051"/>
    </reaction>
    <physiologicalReaction direction="left-to-right" evidence="9">
        <dbReference type="Rhea" id="RHEA:60877"/>
    </physiologicalReaction>
</comment>
<dbReference type="Pfam" id="PF09296">
    <property type="entry name" value="NUDIX-like"/>
    <property type="match status" value="1"/>
</dbReference>
<feature type="domain" description="Nudix hydrolase" evidence="11">
    <location>
        <begin position="166"/>
        <end position="294"/>
    </location>
</feature>
<comment type="cofactor">
    <cofactor evidence="2">
        <name>Zn(2+)</name>
        <dbReference type="ChEBI" id="CHEBI:29105"/>
    </cofactor>
</comment>
<keyword evidence="5" id="KW-0479">Metal-binding</keyword>
<dbReference type="Pfam" id="PF09297">
    <property type="entry name" value="Zn_ribbon_NUD"/>
    <property type="match status" value="1"/>
</dbReference>
<dbReference type="GO" id="GO:0110153">
    <property type="term" value="F:RNA NAD-cap (NMN-forming) hydrolase activity"/>
    <property type="evidence" value="ECO:0007669"/>
    <property type="project" value="RHEA"/>
</dbReference>
<evidence type="ECO:0000256" key="10">
    <source>
        <dbReference type="SAM" id="MobiDB-lite"/>
    </source>
</evidence>
<keyword evidence="13" id="KW-1185">Reference proteome</keyword>
<evidence type="ECO:0000256" key="8">
    <source>
        <dbReference type="ARBA" id="ARBA00023027"/>
    </source>
</evidence>
<dbReference type="InterPro" id="IPR000086">
    <property type="entry name" value="NUDIX_hydrolase_dom"/>
</dbReference>
<dbReference type="RefSeq" id="WP_130629974.1">
    <property type="nucleotide sequence ID" value="NZ_CP036164.1"/>
</dbReference>
<dbReference type="InterPro" id="IPR050241">
    <property type="entry name" value="NAD-cap_RNA_hydrolase_NudC"/>
</dbReference>
<evidence type="ECO:0000313" key="13">
    <source>
        <dbReference type="Proteomes" id="UP000290408"/>
    </source>
</evidence>
<dbReference type="EMBL" id="CP036164">
    <property type="protein sequence ID" value="QBF46756.1"/>
    <property type="molecule type" value="Genomic_DNA"/>
</dbReference>
<keyword evidence="8" id="KW-0520">NAD</keyword>
<dbReference type="AlphaFoldDB" id="A0A4P6MV06"/>
<accession>A0A4P6MV06</accession>
<evidence type="ECO:0000256" key="3">
    <source>
        <dbReference type="ARBA" id="ARBA00009595"/>
    </source>
</evidence>
<dbReference type="CDD" id="cd03429">
    <property type="entry name" value="NUDIX_NADH_pyrophosphatase_Nudt13"/>
    <property type="match status" value="1"/>
</dbReference>